<accession>A0A914ZCI3</accession>
<reference evidence="3" key="1">
    <citation type="submission" date="2022-11" db="UniProtKB">
        <authorList>
            <consortium name="WormBaseParasite"/>
        </authorList>
    </citation>
    <scope>IDENTIFICATION</scope>
</reference>
<dbReference type="WBParaSite" id="PgB01_g123_t01">
    <property type="protein sequence ID" value="PgB01_g123_t01"/>
    <property type="gene ID" value="PgB01_g123"/>
</dbReference>
<feature type="compositionally biased region" description="Polar residues" evidence="1">
    <location>
        <begin position="285"/>
        <end position="305"/>
    </location>
</feature>
<dbReference type="AlphaFoldDB" id="A0A914ZCI3"/>
<feature type="compositionally biased region" description="Basic and acidic residues" evidence="1">
    <location>
        <begin position="306"/>
        <end position="325"/>
    </location>
</feature>
<protein>
    <submittedName>
        <fullName evidence="3">Uncharacterized protein</fullName>
    </submittedName>
</protein>
<feature type="compositionally biased region" description="Polar residues" evidence="1">
    <location>
        <begin position="378"/>
        <end position="396"/>
    </location>
</feature>
<dbReference type="InterPro" id="IPR006954">
    <property type="entry name" value="Mlt-10-like"/>
</dbReference>
<dbReference type="Proteomes" id="UP000887569">
    <property type="component" value="Unplaced"/>
</dbReference>
<evidence type="ECO:0000313" key="2">
    <source>
        <dbReference type="Proteomes" id="UP000887569"/>
    </source>
</evidence>
<proteinExistence type="predicted"/>
<sequence>QQYYELNFDKLRDMWYTGMMRGVLKAKAKNLCESLSQNECTLYSLCASDARSLVALAKCVVTLLDERDRQIAMGEEHRRQLQAGVAPVESEIFSRFPSFEHMNKELRIMLAKLESSMRTSLHQQNSVQSANNEIENRSITMKSHSIQPLPDEVINTHYQSSASSSYIDHKIPANTQTVKKSLSQEYPSSFKQLLTTFTNDHNDTLDQRISVEEKTPPMKVPLKVESYKLDISDINIRSNYSRSLISSKFMVKSRKNGQIIRSQKRRDHKNSDNKGSGKHRYRTPKGNSSEQRVNWGTLFGNASEQENLHKRQEGIARRDEQKTDVTTEPQHTKMRSTKITWPKTRNESEPTPRNLQKRSGAQSDTSTMNRKERRRSSSRTIVNKGMGTSRSSSKEPSNVKKLRIIRDHFSRLGQINEYIKRMNQENSRFLHEINVPMESKFETIEDANQNEMLNDIVAMINAFQKTGNDGPSISIMSPRLFSIIPGASKRPQLLSPTLLSFQKDGFFSMPDLFDMATSRKSDAAQLVDLIVELSGAATVLNKLYEKLQPQIKQVKEVHLPTIREFERQEQNWQKVIDSYSEKQKLDLKKRGYAHLAPEQLQLIYDKPIGVLRGIDVNWTQYANMSDAQREQRLEASIRELATFDENILKRTARFKRQRPFESAEFIE</sequence>
<organism evidence="2 3">
    <name type="scientific">Parascaris univalens</name>
    <name type="common">Nematode worm</name>
    <dbReference type="NCBI Taxonomy" id="6257"/>
    <lineage>
        <taxon>Eukaryota</taxon>
        <taxon>Metazoa</taxon>
        <taxon>Ecdysozoa</taxon>
        <taxon>Nematoda</taxon>
        <taxon>Chromadorea</taxon>
        <taxon>Rhabditida</taxon>
        <taxon>Spirurina</taxon>
        <taxon>Ascaridomorpha</taxon>
        <taxon>Ascaridoidea</taxon>
        <taxon>Ascarididae</taxon>
        <taxon>Parascaris</taxon>
    </lineage>
</organism>
<dbReference type="Pfam" id="PF04870">
    <property type="entry name" value="Moulting_cycle"/>
    <property type="match status" value="1"/>
</dbReference>
<feature type="compositionally biased region" description="Polar residues" evidence="1">
    <location>
        <begin position="351"/>
        <end position="368"/>
    </location>
</feature>
<dbReference type="PANTHER" id="PTHR21523">
    <property type="match status" value="1"/>
</dbReference>
<feature type="region of interest" description="Disordered" evidence="1">
    <location>
        <begin position="254"/>
        <end position="398"/>
    </location>
</feature>
<evidence type="ECO:0000313" key="3">
    <source>
        <dbReference type="WBParaSite" id="PgB01_g123_t01"/>
    </source>
</evidence>
<dbReference type="PANTHER" id="PTHR21523:SF38">
    <property type="entry name" value="MLT-TEN (MLT-10) RELATED"/>
    <property type="match status" value="1"/>
</dbReference>
<keyword evidence="2" id="KW-1185">Reference proteome</keyword>
<name>A0A914ZCI3_PARUN</name>
<evidence type="ECO:0000256" key="1">
    <source>
        <dbReference type="SAM" id="MobiDB-lite"/>
    </source>
</evidence>